<name>A0A0R2UBX9_9GAMM</name>
<dbReference type="Gene3D" id="2.40.110.10">
    <property type="entry name" value="Butyryl-CoA Dehydrogenase, subunit A, domain 2"/>
    <property type="match status" value="1"/>
</dbReference>
<evidence type="ECO:0000259" key="8">
    <source>
        <dbReference type="Pfam" id="PF02770"/>
    </source>
</evidence>
<dbReference type="InterPro" id="IPR009100">
    <property type="entry name" value="AcylCoA_DH/oxidase_NM_dom_sf"/>
</dbReference>
<evidence type="ECO:0000259" key="7">
    <source>
        <dbReference type="Pfam" id="PF00441"/>
    </source>
</evidence>
<evidence type="ECO:0000313" key="11">
    <source>
        <dbReference type="Proteomes" id="UP000051027"/>
    </source>
</evidence>
<sequence length="410" mass="45047">MDFNDTPDQAKFRATCREWLEVNARLKEEQSNAHGESSLDSHLKKSKEWQKKKYDAGWAMLHWPKEYGGREATPIERIIWGQEEAKFNVPGGIFEIGLGMCGPVMMQYATEEQKNRYLAPMAEGKEIWCQLFSEPSAGSDVAGLRSKAEKDGNEWVINGQKVWTSGAHYSDFGILVVRHDPDIAKHKGLTFFFVDMKSPGITVKPIKQITGQAGSGSGFNEVYFDDVRIPDSQRLGEIGDGWKVAITTLMNERLAVGDARGSDIEEALTLSKTKDDAGEALIKNDAVRERLADWFCEANGLKYTKFRTISALSKGEAPGPEASITKIVSANKLQSIGNFGIDAGDMAGMLIDEDEGVSSFQGAWLGAPGLRIAGGTDEILRNVIAERVLGLPQDPRADKGLAFKDIPTKV</sequence>
<gene>
    <name evidence="10" type="ORF">ABS10_06255</name>
</gene>
<evidence type="ECO:0000256" key="6">
    <source>
        <dbReference type="RuleBase" id="RU362125"/>
    </source>
</evidence>
<dbReference type="Gene3D" id="1.20.140.10">
    <property type="entry name" value="Butyryl-CoA Dehydrogenase, subunit A, domain 3"/>
    <property type="match status" value="1"/>
</dbReference>
<dbReference type="Pfam" id="PF00441">
    <property type="entry name" value="Acyl-CoA_dh_1"/>
    <property type="match status" value="1"/>
</dbReference>
<evidence type="ECO:0000313" key="10">
    <source>
        <dbReference type="EMBL" id="KRO94859.1"/>
    </source>
</evidence>
<dbReference type="SUPFAM" id="SSF56645">
    <property type="entry name" value="Acyl-CoA dehydrogenase NM domain-like"/>
    <property type="match status" value="1"/>
</dbReference>
<comment type="cofactor">
    <cofactor evidence="1 6">
        <name>FAD</name>
        <dbReference type="ChEBI" id="CHEBI:57692"/>
    </cofactor>
</comment>
<reference evidence="10 11" key="1">
    <citation type="submission" date="2015-10" db="EMBL/GenBank/DDBJ databases">
        <title>Metagenome-Assembled Genomes uncover a global brackish microbiome.</title>
        <authorList>
            <person name="Hugerth L.W."/>
            <person name="Larsson J."/>
            <person name="Alneberg J."/>
            <person name="Lindh M.V."/>
            <person name="Legrand C."/>
            <person name="Pinhassi J."/>
            <person name="Andersson A.F."/>
        </authorList>
    </citation>
    <scope>NUCLEOTIDE SEQUENCE [LARGE SCALE GENOMIC DNA]</scope>
    <source>
        <strain evidence="10">BACL1 MAG-120820-bin45</strain>
    </source>
</reference>
<evidence type="ECO:0000256" key="2">
    <source>
        <dbReference type="ARBA" id="ARBA00009347"/>
    </source>
</evidence>
<keyword evidence="4 6" id="KW-0274">FAD</keyword>
<comment type="similarity">
    <text evidence="2 6">Belongs to the acyl-CoA dehydrogenase family.</text>
</comment>
<feature type="domain" description="Acyl-CoA dehydrogenase/oxidase C-terminal" evidence="7">
    <location>
        <begin position="239"/>
        <end position="389"/>
    </location>
</feature>
<dbReference type="InterPro" id="IPR037069">
    <property type="entry name" value="AcylCoA_DH/ox_N_sf"/>
</dbReference>
<dbReference type="PANTHER" id="PTHR43292">
    <property type="entry name" value="ACYL-COA DEHYDROGENASE"/>
    <property type="match status" value="1"/>
</dbReference>
<dbReference type="STRING" id="1655612.ABS10_06255"/>
<dbReference type="InterPro" id="IPR046373">
    <property type="entry name" value="Acyl-CoA_Oxase/DH_mid-dom_sf"/>
</dbReference>
<dbReference type="Pfam" id="PF02771">
    <property type="entry name" value="Acyl-CoA_dh_N"/>
    <property type="match status" value="1"/>
</dbReference>
<dbReference type="Pfam" id="PF02770">
    <property type="entry name" value="Acyl-CoA_dh_M"/>
    <property type="match status" value="1"/>
</dbReference>
<protein>
    <submittedName>
        <fullName evidence="10">Acyl-CoA dehydrogenase</fullName>
    </submittedName>
</protein>
<dbReference type="InterPro" id="IPR006091">
    <property type="entry name" value="Acyl-CoA_Oxase/DH_mid-dom"/>
</dbReference>
<evidence type="ECO:0000256" key="5">
    <source>
        <dbReference type="ARBA" id="ARBA00023002"/>
    </source>
</evidence>
<accession>A0A0R2UBX9</accession>
<dbReference type="InterPro" id="IPR009075">
    <property type="entry name" value="AcylCo_DH/oxidase_C"/>
</dbReference>
<dbReference type="SUPFAM" id="SSF47203">
    <property type="entry name" value="Acyl-CoA dehydrogenase C-terminal domain-like"/>
    <property type="match status" value="1"/>
</dbReference>
<dbReference type="Proteomes" id="UP000051027">
    <property type="component" value="Unassembled WGS sequence"/>
</dbReference>
<dbReference type="PANTHER" id="PTHR43292:SF4">
    <property type="entry name" value="ACYL-COA DEHYDROGENASE FADE34"/>
    <property type="match status" value="1"/>
</dbReference>
<keyword evidence="5 6" id="KW-0560">Oxidoreductase</keyword>
<dbReference type="InterPro" id="IPR013786">
    <property type="entry name" value="AcylCoA_DH/ox_N"/>
</dbReference>
<evidence type="ECO:0000256" key="1">
    <source>
        <dbReference type="ARBA" id="ARBA00001974"/>
    </source>
</evidence>
<organism evidence="10 11">
    <name type="scientific">SAR86 cluster bacterium BACL1 MAG-120820-bin45</name>
    <dbReference type="NCBI Taxonomy" id="1655612"/>
    <lineage>
        <taxon>Bacteria</taxon>
        <taxon>Pseudomonadati</taxon>
        <taxon>Pseudomonadota</taxon>
        <taxon>Gammaproteobacteria</taxon>
        <taxon>SAR86 cluster</taxon>
    </lineage>
</organism>
<feature type="domain" description="Acyl-CoA oxidase/dehydrogenase middle" evidence="8">
    <location>
        <begin position="129"/>
        <end position="227"/>
    </location>
</feature>
<comment type="caution">
    <text evidence="10">The sequence shown here is derived from an EMBL/GenBank/DDBJ whole genome shotgun (WGS) entry which is preliminary data.</text>
</comment>
<dbReference type="AlphaFoldDB" id="A0A0R2UBX9"/>
<dbReference type="GO" id="GO:0005886">
    <property type="term" value="C:plasma membrane"/>
    <property type="evidence" value="ECO:0007669"/>
    <property type="project" value="TreeGrafter"/>
</dbReference>
<dbReference type="InterPro" id="IPR036250">
    <property type="entry name" value="AcylCo_DH-like_C"/>
</dbReference>
<keyword evidence="3 6" id="KW-0285">Flavoprotein</keyword>
<dbReference type="FunFam" id="2.40.110.10:FF:000011">
    <property type="entry name" value="Acyl-CoA dehydrogenase FadE34"/>
    <property type="match status" value="1"/>
</dbReference>
<evidence type="ECO:0000256" key="4">
    <source>
        <dbReference type="ARBA" id="ARBA00022827"/>
    </source>
</evidence>
<dbReference type="Gene3D" id="1.10.540.10">
    <property type="entry name" value="Acyl-CoA dehydrogenase/oxidase, N-terminal domain"/>
    <property type="match status" value="1"/>
</dbReference>
<dbReference type="GO" id="GO:0016627">
    <property type="term" value="F:oxidoreductase activity, acting on the CH-CH group of donors"/>
    <property type="evidence" value="ECO:0007669"/>
    <property type="project" value="InterPro"/>
</dbReference>
<feature type="domain" description="Acyl-CoA dehydrogenase/oxidase N-terminal" evidence="9">
    <location>
        <begin position="6"/>
        <end position="125"/>
    </location>
</feature>
<dbReference type="InterPro" id="IPR052161">
    <property type="entry name" value="Mycobact_Acyl-CoA_DH"/>
</dbReference>
<evidence type="ECO:0000256" key="3">
    <source>
        <dbReference type="ARBA" id="ARBA00022630"/>
    </source>
</evidence>
<dbReference type="GO" id="GO:0050660">
    <property type="term" value="F:flavin adenine dinucleotide binding"/>
    <property type="evidence" value="ECO:0007669"/>
    <property type="project" value="InterPro"/>
</dbReference>
<dbReference type="EMBL" id="LICS01000072">
    <property type="protein sequence ID" value="KRO94859.1"/>
    <property type="molecule type" value="Genomic_DNA"/>
</dbReference>
<evidence type="ECO:0000259" key="9">
    <source>
        <dbReference type="Pfam" id="PF02771"/>
    </source>
</evidence>
<proteinExistence type="inferred from homology"/>